<name>A0A369JUP9_HYPMA</name>
<dbReference type="SUPFAM" id="SSF56112">
    <property type="entry name" value="Protein kinase-like (PK-like)"/>
    <property type="match status" value="1"/>
</dbReference>
<dbReference type="OrthoDB" id="2891411at2759"/>
<evidence type="ECO:0000313" key="1">
    <source>
        <dbReference type="EMBL" id="RDB23413.1"/>
    </source>
</evidence>
<dbReference type="InterPro" id="IPR011009">
    <property type="entry name" value="Kinase-like_dom_sf"/>
</dbReference>
<dbReference type="Gene3D" id="1.10.510.10">
    <property type="entry name" value="Transferase(Phosphotransferase) domain 1"/>
    <property type="match status" value="1"/>
</dbReference>
<evidence type="ECO:0000313" key="2">
    <source>
        <dbReference type="Proteomes" id="UP000076154"/>
    </source>
</evidence>
<comment type="caution">
    <text evidence="1">The sequence shown here is derived from an EMBL/GenBank/DDBJ whole genome shotgun (WGS) entry which is preliminary data.</text>
</comment>
<dbReference type="EMBL" id="LUEZ02000046">
    <property type="protein sequence ID" value="RDB23413.1"/>
    <property type="molecule type" value="Genomic_DNA"/>
</dbReference>
<keyword evidence="2" id="KW-1185">Reference proteome</keyword>
<reference evidence="1" key="1">
    <citation type="submission" date="2018-04" db="EMBL/GenBank/DDBJ databases">
        <title>Whole genome sequencing of Hypsizygus marmoreus.</title>
        <authorList>
            <person name="Choi I.-G."/>
            <person name="Min B."/>
            <person name="Kim J.-G."/>
            <person name="Kim S."/>
            <person name="Oh Y.-L."/>
            <person name="Kong W.-S."/>
            <person name="Park H."/>
            <person name="Jeong J."/>
            <person name="Song E.-S."/>
        </authorList>
    </citation>
    <scope>NUCLEOTIDE SEQUENCE [LARGE SCALE GENOMIC DNA]</scope>
    <source>
        <strain evidence="1">51987-8</strain>
    </source>
</reference>
<accession>A0A369JUP9</accession>
<dbReference type="Proteomes" id="UP000076154">
    <property type="component" value="Unassembled WGS sequence"/>
</dbReference>
<gene>
    <name evidence="1" type="ORF">Hypma_008938</name>
</gene>
<dbReference type="AlphaFoldDB" id="A0A369JUP9"/>
<proteinExistence type="predicted"/>
<evidence type="ECO:0008006" key="3">
    <source>
        <dbReference type="Google" id="ProtNLM"/>
    </source>
</evidence>
<sequence>MAPRSSPAHCEVRVAHQQAPVVPNTKGLPALPIELLLEIVSYFPSVPIPTSIFFHCSQLCLERIEVLQALSQMCRSLRSVFLPLMWQRIEVGVTSYIYSDDMRRPGYLPWKKDVATELVRQLEIVTIRDPTLAAYVKIVSVVLTDYCSKAVFREFVRCLALFPNLHTMQILGAGGSLGRDLTAAFAGRTFPTVRTLIVQSFASAILKACPHVKSVTSASGPNPLMFYDIARYCPDVEELRGFSHIEDESQFQGNFFQTMRKHFPKTRVIVLYGPKILSNRTRQELAQFPALQRIEIVVHSYEWKPPIKTFLKQAEEVLRDLDALFEKLPSNLHTWRIPENSTEAEEKIWRDLHEVFRDAVLVMLFRPKRQMMQDMLGDSVDSTTLFVMRDVSVSTSSDKFPSESALASCSARASENPVGDIVDMLMQVLEGLALIHSNNVAHRDAFRDNFVVQWHPESLRPMKISPSRPRVYLIDFEVAIDFPPECPADECVCTGYPIGRSFGDLEAYTRPHAPELGNHTVSSN</sequence>
<organism evidence="1 2">
    <name type="scientific">Hypsizygus marmoreus</name>
    <name type="common">White beech mushroom</name>
    <name type="synonym">Agaricus marmoreus</name>
    <dbReference type="NCBI Taxonomy" id="39966"/>
    <lineage>
        <taxon>Eukaryota</taxon>
        <taxon>Fungi</taxon>
        <taxon>Dikarya</taxon>
        <taxon>Basidiomycota</taxon>
        <taxon>Agaricomycotina</taxon>
        <taxon>Agaricomycetes</taxon>
        <taxon>Agaricomycetidae</taxon>
        <taxon>Agaricales</taxon>
        <taxon>Tricholomatineae</taxon>
        <taxon>Lyophyllaceae</taxon>
        <taxon>Hypsizygus</taxon>
    </lineage>
</organism>
<dbReference type="InParanoid" id="A0A369JUP9"/>
<protein>
    <recommendedName>
        <fullName evidence="3">Protein kinase domain-containing protein</fullName>
    </recommendedName>
</protein>